<feature type="domain" description="F-box" evidence="1">
    <location>
        <begin position="17"/>
        <end position="69"/>
    </location>
</feature>
<accession>A0AAV5W4X7</accession>
<keyword evidence="3" id="KW-1185">Reference proteome</keyword>
<comment type="caution">
    <text evidence="2">The sequence shown here is derived from an EMBL/GenBank/DDBJ whole genome shotgun (WGS) entry which is preliminary data.</text>
</comment>
<dbReference type="PROSITE" id="PS50181">
    <property type="entry name" value="FBOX"/>
    <property type="match status" value="1"/>
</dbReference>
<evidence type="ECO:0000313" key="3">
    <source>
        <dbReference type="Proteomes" id="UP001432322"/>
    </source>
</evidence>
<reference evidence="2" key="1">
    <citation type="submission" date="2023-10" db="EMBL/GenBank/DDBJ databases">
        <title>Genome assembly of Pristionchus species.</title>
        <authorList>
            <person name="Yoshida K."/>
            <person name="Sommer R.J."/>
        </authorList>
    </citation>
    <scope>NUCLEOTIDE SEQUENCE</scope>
    <source>
        <strain evidence="2">RS5133</strain>
    </source>
</reference>
<dbReference type="SUPFAM" id="SSF81383">
    <property type="entry name" value="F-box domain"/>
    <property type="match status" value="1"/>
</dbReference>
<evidence type="ECO:0000259" key="1">
    <source>
        <dbReference type="PROSITE" id="PS50181"/>
    </source>
</evidence>
<dbReference type="SMART" id="SM00256">
    <property type="entry name" value="FBOX"/>
    <property type="match status" value="1"/>
</dbReference>
<dbReference type="AlphaFoldDB" id="A0AAV5W4X7"/>
<dbReference type="InterPro" id="IPR036047">
    <property type="entry name" value="F-box-like_dom_sf"/>
</dbReference>
<sequence>MGNRLVEGKWREKGSSSASLLDLPNEIIEKIFSHLNFIDRSKCRVNRKLRKIESNMKMEKESGELWEHVQIKCTPSSEKARIEFVPICPYRKELLPESPHLCLEAFERICNSVKFGLLSLSVDFTSKWQLKMLQTLRMATAQLLLIKDHRGNRDSPVRESEHLNFRFIRLLIKRSEVVHINFVCSSLSFEQIFCLREIIRHSTVGRLSLHLTEEMATTVTDRWMGVRYSSFVAGSRIVRTNRHIPIYSRVLRNTKEEGNVLTLHGHLETFVYYKNNGFGHSVKICMEKHSAETLRDAKRILHRM</sequence>
<evidence type="ECO:0000313" key="2">
    <source>
        <dbReference type="EMBL" id="GMT26989.1"/>
    </source>
</evidence>
<dbReference type="EMBL" id="BTSY01000005">
    <property type="protein sequence ID" value="GMT26989.1"/>
    <property type="molecule type" value="Genomic_DNA"/>
</dbReference>
<dbReference type="InterPro" id="IPR001810">
    <property type="entry name" value="F-box_dom"/>
</dbReference>
<dbReference type="Proteomes" id="UP001432322">
    <property type="component" value="Unassembled WGS sequence"/>
</dbReference>
<protein>
    <recommendedName>
        <fullName evidence="1">F-box domain-containing protein</fullName>
    </recommendedName>
</protein>
<name>A0AAV5W4X7_9BILA</name>
<dbReference type="Pfam" id="PF00646">
    <property type="entry name" value="F-box"/>
    <property type="match status" value="1"/>
</dbReference>
<gene>
    <name evidence="2" type="ORF">PFISCL1PPCAC_18286</name>
</gene>
<proteinExistence type="predicted"/>
<organism evidence="2 3">
    <name type="scientific">Pristionchus fissidentatus</name>
    <dbReference type="NCBI Taxonomy" id="1538716"/>
    <lineage>
        <taxon>Eukaryota</taxon>
        <taxon>Metazoa</taxon>
        <taxon>Ecdysozoa</taxon>
        <taxon>Nematoda</taxon>
        <taxon>Chromadorea</taxon>
        <taxon>Rhabditida</taxon>
        <taxon>Rhabditina</taxon>
        <taxon>Diplogasteromorpha</taxon>
        <taxon>Diplogasteroidea</taxon>
        <taxon>Neodiplogasteridae</taxon>
        <taxon>Pristionchus</taxon>
    </lineage>
</organism>